<feature type="region of interest" description="Disordered" evidence="5">
    <location>
        <begin position="497"/>
        <end position="520"/>
    </location>
</feature>
<feature type="region of interest" description="Disordered" evidence="5">
    <location>
        <begin position="556"/>
        <end position="620"/>
    </location>
</feature>
<dbReference type="Gene3D" id="3.30.200.160">
    <property type="entry name" value="TFIIIC, subcomplex tauA, subunit Sfc1, barrel domain"/>
    <property type="match status" value="1"/>
</dbReference>
<proteinExistence type="predicted"/>
<feature type="compositionally biased region" description="Basic residues" evidence="5">
    <location>
        <begin position="497"/>
        <end position="507"/>
    </location>
</feature>
<dbReference type="GO" id="GO:0001002">
    <property type="term" value="F:RNA polymerase III type 1 promoter sequence-specific DNA binding"/>
    <property type="evidence" value="ECO:0007669"/>
    <property type="project" value="TreeGrafter"/>
</dbReference>
<keyword evidence="4" id="KW-0539">Nucleus</keyword>
<evidence type="ECO:0000256" key="3">
    <source>
        <dbReference type="ARBA" id="ARBA00023163"/>
    </source>
</evidence>
<evidence type="ECO:0000256" key="1">
    <source>
        <dbReference type="ARBA" id="ARBA00004123"/>
    </source>
</evidence>
<keyword evidence="3" id="KW-0804">Transcription</keyword>
<keyword evidence="2" id="KW-0238">DNA-binding</keyword>
<dbReference type="GO" id="GO:0001003">
    <property type="term" value="F:RNA polymerase III type 2 promoter sequence-specific DNA binding"/>
    <property type="evidence" value="ECO:0007669"/>
    <property type="project" value="TreeGrafter"/>
</dbReference>
<evidence type="ECO:0000256" key="2">
    <source>
        <dbReference type="ARBA" id="ARBA00023125"/>
    </source>
</evidence>
<dbReference type="Pfam" id="PF17682">
    <property type="entry name" value="Tau95_N"/>
    <property type="match status" value="1"/>
</dbReference>
<accession>A0A8T9BIZ6</accession>
<dbReference type="InterPro" id="IPR019136">
    <property type="entry name" value="TF_IIIC_su-5_HTH"/>
</dbReference>
<dbReference type="GO" id="GO:0005634">
    <property type="term" value="C:nucleus"/>
    <property type="evidence" value="ECO:0007669"/>
    <property type="project" value="UniProtKB-SubCell"/>
</dbReference>
<dbReference type="PANTHER" id="PTHR13230">
    <property type="entry name" value="GENERAL TRANSCRIPTION FACTOR IIIC, POLYPEPTIDE 5"/>
    <property type="match status" value="1"/>
</dbReference>
<feature type="domain" description="Transcription factor IIIC subunit 5 HTH" evidence="6">
    <location>
        <begin position="208"/>
        <end position="352"/>
    </location>
</feature>
<dbReference type="GO" id="GO:0000127">
    <property type="term" value="C:transcription factor TFIIIC complex"/>
    <property type="evidence" value="ECO:0007669"/>
    <property type="project" value="InterPro"/>
</dbReference>
<evidence type="ECO:0000313" key="9">
    <source>
        <dbReference type="Proteomes" id="UP000469559"/>
    </source>
</evidence>
<dbReference type="Pfam" id="PF09734">
    <property type="entry name" value="Tau95"/>
    <property type="match status" value="1"/>
</dbReference>
<feature type="region of interest" description="Disordered" evidence="5">
    <location>
        <begin position="96"/>
        <end position="130"/>
    </location>
</feature>
<reference evidence="8 9" key="1">
    <citation type="submission" date="2018-05" db="EMBL/GenBank/DDBJ databases">
        <title>Whole genome sequencing for identification of molecular markers to develop diagnostic detection tools for the regulated plant pathogen Lachnellula willkommii.</title>
        <authorList>
            <person name="Giroux E."/>
            <person name="Bilodeau G."/>
        </authorList>
    </citation>
    <scope>NUCLEOTIDE SEQUENCE [LARGE SCALE GENOMIC DNA]</scope>
    <source>
        <strain evidence="8 9">CBS 203.66</strain>
    </source>
</reference>
<protein>
    <submittedName>
        <fullName evidence="8">Transcription factor tau subunit sfc1</fullName>
    </submittedName>
</protein>
<dbReference type="InterPro" id="IPR042536">
    <property type="entry name" value="TFIIIC_tauA_Sfc1"/>
</dbReference>
<feature type="compositionally biased region" description="Polar residues" evidence="5">
    <location>
        <begin position="103"/>
        <end position="130"/>
    </location>
</feature>
<evidence type="ECO:0000256" key="5">
    <source>
        <dbReference type="SAM" id="MobiDB-lite"/>
    </source>
</evidence>
<evidence type="ECO:0000313" key="8">
    <source>
        <dbReference type="EMBL" id="TVY18359.1"/>
    </source>
</evidence>
<dbReference type="PANTHER" id="PTHR13230:SF5">
    <property type="entry name" value="GENERAL TRANSCRIPTION FACTOR 3C POLYPEPTIDE 5"/>
    <property type="match status" value="1"/>
</dbReference>
<dbReference type="InterPro" id="IPR040454">
    <property type="entry name" value="TF_IIIC_Tfc1/Sfc1"/>
</dbReference>
<evidence type="ECO:0000259" key="6">
    <source>
        <dbReference type="Pfam" id="PF09734"/>
    </source>
</evidence>
<comment type="subcellular location">
    <subcellularLocation>
        <location evidence="1">Nucleus</location>
    </subcellularLocation>
</comment>
<dbReference type="Proteomes" id="UP000469559">
    <property type="component" value="Unassembled WGS sequence"/>
</dbReference>
<dbReference type="EMBL" id="QGMF01000177">
    <property type="protein sequence ID" value="TVY18359.1"/>
    <property type="molecule type" value="Genomic_DNA"/>
</dbReference>
<evidence type="ECO:0000256" key="4">
    <source>
        <dbReference type="ARBA" id="ARBA00023242"/>
    </source>
</evidence>
<feature type="domain" description="Transcription factor IIIC subunit Tfc1/Sfc1 triple barrel" evidence="7">
    <location>
        <begin position="18"/>
        <end position="168"/>
    </location>
</feature>
<comment type="caution">
    <text evidence="8">The sequence shown here is derived from an EMBL/GenBank/DDBJ whole genome shotgun (WGS) entry which is preliminary data.</text>
</comment>
<gene>
    <name evidence="8" type="primary">sfc1</name>
    <name evidence="8" type="ORF">LARI1_G004762</name>
</gene>
<feature type="compositionally biased region" description="Acidic residues" evidence="5">
    <location>
        <begin position="582"/>
        <end position="620"/>
    </location>
</feature>
<evidence type="ECO:0000259" key="7">
    <source>
        <dbReference type="Pfam" id="PF17682"/>
    </source>
</evidence>
<dbReference type="AlphaFoldDB" id="A0A8T9BIZ6"/>
<sequence>MASASAAAVYPVPPRKVVAVEHPLVVKNLENGLKTFGSNRPFERVIDTSDPDSCIPLYLRHNDPMCAPILSYNTPTNNVLLKITVPKRIGRKRKRGALDPSLYNDTGFSSLPDTGPTSSADSIKSQSQKDNPAELLRTLKDNASHYSIEVVAEITNTHRFRGIADFHHSTSNTEFFPRFRDTVLTGKVEDIKKFQLDPSRGLKPNDQFMPPPRLSHHSLPFNWEWQQNPFNFTGVNPETGNPVLKTRASQLYYLSHDVAKIPDKGPEVPSDDPNLQNLVAIMKEALEERPIWTRRALLNRLGHSPHLSLARSAYQYVSYQFKNGPWRDALVKYGIDPRSDPKYRIYQTIFFRIISDDVEPDGSWKAHRRDIRSNPTSHLFDGKHVSLDGRVWQICDITDPLLHRLARNAPYPRAFSSKIDGWFPNGRLAKIKVIMKTKIIAIRLGKPLADEDFAVALSLPDAVARSSSRRVHVPVPDLGLTAQEIEALTKAGLMKPLSRKKKKKQAKKVSDRLGGAKPLMSKANQRYVQSLWDKSGQVAPATLDSRALQAVSQMNGMGPLNQRTPGLSSDAYGGVARGLLDDLTDEDEDEDDDEEDDEDDDDDDEPERESSSEEEEDEDA</sequence>
<organism evidence="8 9">
    <name type="scientific">Lachnellula arida</name>
    <dbReference type="NCBI Taxonomy" id="1316785"/>
    <lineage>
        <taxon>Eukaryota</taxon>
        <taxon>Fungi</taxon>
        <taxon>Dikarya</taxon>
        <taxon>Ascomycota</taxon>
        <taxon>Pezizomycotina</taxon>
        <taxon>Leotiomycetes</taxon>
        <taxon>Helotiales</taxon>
        <taxon>Lachnaceae</taxon>
        <taxon>Lachnellula</taxon>
    </lineage>
</organism>
<dbReference type="GO" id="GO:0006384">
    <property type="term" value="P:transcription initiation at RNA polymerase III promoter"/>
    <property type="evidence" value="ECO:0007669"/>
    <property type="project" value="InterPro"/>
</dbReference>
<name>A0A8T9BIZ6_9HELO</name>
<feature type="compositionally biased region" description="Polar residues" evidence="5">
    <location>
        <begin position="556"/>
        <end position="567"/>
    </location>
</feature>
<dbReference type="OrthoDB" id="5598268at2759"/>
<keyword evidence="9" id="KW-1185">Reference proteome</keyword>
<dbReference type="InterPro" id="IPR041499">
    <property type="entry name" value="Tfc1/Sfc1_N"/>
</dbReference>